<keyword evidence="3" id="KW-1185">Reference proteome</keyword>
<keyword evidence="1" id="KW-0732">Signal</keyword>
<dbReference type="InterPro" id="IPR008969">
    <property type="entry name" value="CarboxyPept-like_regulatory"/>
</dbReference>
<evidence type="ECO:0000313" key="3">
    <source>
        <dbReference type="Proteomes" id="UP000552709"/>
    </source>
</evidence>
<organism evidence="2 3">
    <name type="scientific">Deinococcus humi</name>
    <dbReference type="NCBI Taxonomy" id="662880"/>
    <lineage>
        <taxon>Bacteria</taxon>
        <taxon>Thermotogati</taxon>
        <taxon>Deinococcota</taxon>
        <taxon>Deinococci</taxon>
        <taxon>Deinococcales</taxon>
        <taxon>Deinococcaceae</taxon>
        <taxon>Deinococcus</taxon>
    </lineage>
</organism>
<dbReference type="Gene3D" id="2.60.40.1120">
    <property type="entry name" value="Carboxypeptidase-like, regulatory domain"/>
    <property type="match status" value="1"/>
</dbReference>
<dbReference type="EMBL" id="JACHFL010000011">
    <property type="protein sequence ID" value="MBB5364646.1"/>
    <property type="molecule type" value="Genomic_DNA"/>
</dbReference>
<dbReference type="Proteomes" id="UP000552709">
    <property type="component" value="Unassembled WGS sequence"/>
</dbReference>
<dbReference type="RefSeq" id="WP_229790242.1">
    <property type="nucleotide sequence ID" value="NZ_JACHFL010000011.1"/>
</dbReference>
<sequence length="270" mass="28889">MHKFIIPLSMAFVLSACGGAGSITNPQPIPGQDPGPVSPAAGTVSGRILDATGKPVTDAEVWIQPASYQGLIKARTDAQGYYKSPELNLAVAPYEAQAYKLVDYHGEKTCVRMGGETLADFDVFNPRDGAVRNFRWKMTGPAEGGYDNLTWGGDLRFYQDPSTEDADMVRGDETIEVTLVPNGPLIDGSSGQRLTRTVKAGQGVKDVAVGRYDISAVVVNADGTRTPLKIMADNDVQTVPFNTTITILFDGLSSCGHYATYHSTPLALSR</sequence>
<evidence type="ECO:0008006" key="4">
    <source>
        <dbReference type="Google" id="ProtNLM"/>
    </source>
</evidence>
<dbReference type="PROSITE" id="PS51257">
    <property type="entry name" value="PROKAR_LIPOPROTEIN"/>
    <property type="match status" value="1"/>
</dbReference>
<name>A0A7W8JZH9_9DEIO</name>
<dbReference type="SUPFAM" id="SSF49464">
    <property type="entry name" value="Carboxypeptidase regulatory domain-like"/>
    <property type="match status" value="1"/>
</dbReference>
<protein>
    <recommendedName>
        <fullName evidence="4">Carboxypeptidase regulatory-like domain-containing protein</fullName>
    </recommendedName>
</protein>
<reference evidence="2 3" key="1">
    <citation type="submission" date="2020-08" db="EMBL/GenBank/DDBJ databases">
        <title>Genomic Encyclopedia of Type Strains, Phase IV (KMG-IV): sequencing the most valuable type-strain genomes for metagenomic binning, comparative biology and taxonomic classification.</title>
        <authorList>
            <person name="Goeker M."/>
        </authorList>
    </citation>
    <scope>NUCLEOTIDE SEQUENCE [LARGE SCALE GENOMIC DNA]</scope>
    <source>
        <strain evidence="2 3">DSM 27939</strain>
    </source>
</reference>
<comment type="caution">
    <text evidence="2">The sequence shown here is derived from an EMBL/GenBank/DDBJ whole genome shotgun (WGS) entry which is preliminary data.</text>
</comment>
<accession>A0A7W8JZH9</accession>
<gene>
    <name evidence="2" type="ORF">HNQ08_003759</name>
</gene>
<proteinExistence type="predicted"/>
<feature type="signal peptide" evidence="1">
    <location>
        <begin position="1"/>
        <end position="18"/>
    </location>
</feature>
<dbReference type="AlphaFoldDB" id="A0A7W8JZH9"/>
<evidence type="ECO:0000313" key="2">
    <source>
        <dbReference type="EMBL" id="MBB5364646.1"/>
    </source>
</evidence>
<feature type="chain" id="PRO_5030785949" description="Carboxypeptidase regulatory-like domain-containing protein" evidence="1">
    <location>
        <begin position="19"/>
        <end position="270"/>
    </location>
</feature>
<evidence type="ECO:0000256" key="1">
    <source>
        <dbReference type="SAM" id="SignalP"/>
    </source>
</evidence>